<evidence type="ECO:0000313" key="2">
    <source>
        <dbReference type="EnsemblPlants" id="OMERI03G19280.1"/>
    </source>
</evidence>
<evidence type="ECO:0000313" key="3">
    <source>
        <dbReference type="Proteomes" id="UP000008021"/>
    </source>
</evidence>
<accession>A0A0E0D212</accession>
<reference evidence="2" key="2">
    <citation type="submission" date="2018-05" db="EMBL/GenBank/DDBJ databases">
        <title>OmerRS3 (Oryza meridionalis Reference Sequence Version 3).</title>
        <authorList>
            <person name="Zhang J."/>
            <person name="Kudrna D."/>
            <person name="Lee S."/>
            <person name="Talag J."/>
            <person name="Welchert J."/>
            <person name="Wing R.A."/>
        </authorList>
    </citation>
    <scope>NUCLEOTIDE SEQUENCE [LARGE SCALE GENOMIC DNA]</scope>
    <source>
        <strain evidence="2">cv. OR44</strain>
    </source>
</reference>
<dbReference type="EnsemblPlants" id="OMERI03G19280.1">
    <property type="protein sequence ID" value="OMERI03G19280.1"/>
    <property type="gene ID" value="OMERI03G19280"/>
</dbReference>
<proteinExistence type="predicted"/>
<sequence length="115" mass="12411">MVALEHHAPDPLLGAPPPCSHRPSRLPPIAHRGFIIDPLRIDRIPLHCGAIRSSSISRATAPPIRSSSIPHLSITPPPATGTPHTRRPPILHANNVACKEDKRLLASRLHLDGDS</sequence>
<reference evidence="2" key="1">
    <citation type="submission" date="2015-04" db="UniProtKB">
        <authorList>
            <consortium name="EnsemblPlants"/>
        </authorList>
    </citation>
    <scope>IDENTIFICATION</scope>
</reference>
<keyword evidence="3" id="KW-1185">Reference proteome</keyword>
<dbReference type="Proteomes" id="UP000008021">
    <property type="component" value="Chromosome 3"/>
</dbReference>
<feature type="region of interest" description="Disordered" evidence="1">
    <location>
        <begin position="57"/>
        <end position="91"/>
    </location>
</feature>
<evidence type="ECO:0000256" key="1">
    <source>
        <dbReference type="SAM" id="MobiDB-lite"/>
    </source>
</evidence>
<dbReference type="AlphaFoldDB" id="A0A0E0D212"/>
<name>A0A0E0D212_9ORYZ</name>
<feature type="region of interest" description="Disordered" evidence="1">
    <location>
        <begin position="1"/>
        <end position="25"/>
    </location>
</feature>
<dbReference type="HOGENOM" id="CLU_2112788_0_0_1"/>
<organism evidence="2">
    <name type="scientific">Oryza meridionalis</name>
    <dbReference type="NCBI Taxonomy" id="40149"/>
    <lineage>
        <taxon>Eukaryota</taxon>
        <taxon>Viridiplantae</taxon>
        <taxon>Streptophyta</taxon>
        <taxon>Embryophyta</taxon>
        <taxon>Tracheophyta</taxon>
        <taxon>Spermatophyta</taxon>
        <taxon>Magnoliopsida</taxon>
        <taxon>Liliopsida</taxon>
        <taxon>Poales</taxon>
        <taxon>Poaceae</taxon>
        <taxon>BOP clade</taxon>
        <taxon>Oryzoideae</taxon>
        <taxon>Oryzeae</taxon>
        <taxon>Oryzinae</taxon>
        <taxon>Oryza</taxon>
    </lineage>
</organism>
<protein>
    <submittedName>
        <fullName evidence="2">Uncharacterized protein</fullName>
    </submittedName>
</protein>
<dbReference type="Gramene" id="OMERI03G19280.1">
    <property type="protein sequence ID" value="OMERI03G19280.1"/>
    <property type="gene ID" value="OMERI03G19280"/>
</dbReference>